<proteinExistence type="predicted"/>
<keyword evidence="1" id="KW-1133">Transmembrane helix</keyword>
<organism evidence="2 3">
    <name type="scientific">Microbispora hainanensis</name>
    <dbReference type="NCBI Taxonomy" id="568844"/>
    <lineage>
        <taxon>Bacteria</taxon>
        <taxon>Bacillati</taxon>
        <taxon>Actinomycetota</taxon>
        <taxon>Actinomycetes</taxon>
        <taxon>Streptosporangiales</taxon>
        <taxon>Streptosporangiaceae</taxon>
        <taxon>Microbispora</taxon>
    </lineage>
</organism>
<accession>A0ABZ1ST02</accession>
<protein>
    <submittedName>
        <fullName evidence="2">Copper chaperone PCu(A)C</fullName>
    </submittedName>
</protein>
<dbReference type="SUPFAM" id="SSF110087">
    <property type="entry name" value="DR1885-like metal-binding protein"/>
    <property type="match status" value="1"/>
</dbReference>
<evidence type="ECO:0000256" key="1">
    <source>
        <dbReference type="SAM" id="Phobius"/>
    </source>
</evidence>
<feature type="transmembrane region" description="Helical" evidence="1">
    <location>
        <begin position="12"/>
        <end position="29"/>
    </location>
</feature>
<dbReference type="InterPro" id="IPR007410">
    <property type="entry name" value="LpqE-like"/>
</dbReference>
<dbReference type="RefSeq" id="WP_142651850.1">
    <property type="nucleotide sequence ID" value="NZ_CP108085.1"/>
</dbReference>
<dbReference type="InterPro" id="IPR036182">
    <property type="entry name" value="PCuAC_sf"/>
</dbReference>
<dbReference type="InterPro" id="IPR058248">
    <property type="entry name" value="Lxx211020-like"/>
</dbReference>
<dbReference type="PANTHER" id="PTHR36302">
    <property type="entry name" value="BLR7088 PROTEIN"/>
    <property type="match status" value="1"/>
</dbReference>
<reference evidence="2" key="1">
    <citation type="submission" date="2022-10" db="EMBL/GenBank/DDBJ databases">
        <title>The complete genomes of actinobacterial strains from the NBC collection.</title>
        <authorList>
            <person name="Joergensen T.S."/>
            <person name="Alvarez Arevalo M."/>
            <person name="Sterndorff E.B."/>
            <person name="Faurdal D."/>
            <person name="Vuksanovic O."/>
            <person name="Mourched A.-S."/>
            <person name="Charusanti P."/>
            <person name="Shaw S."/>
            <person name="Blin K."/>
            <person name="Weber T."/>
        </authorList>
    </citation>
    <scope>NUCLEOTIDE SEQUENCE</scope>
    <source>
        <strain evidence="2">NBC_00254</strain>
    </source>
</reference>
<keyword evidence="3" id="KW-1185">Reference proteome</keyword>
<sequence>MTALARTRTPLIVAGIVVAAVVAAIAWVSTGHAGPMKISDLRVTGAYVPQPASPDVAAAYFTVTNSGNVPAVLTGVHTDVSDMSMMHENTGTTMTMLHSVTVPAHGTVAFSPGRYHIMIESPARALKQGDHVTLMLSFAKLGQITVTAPVMPVGYRPPAPNP</sequence>
<dbReference type="PANTHER" id="PTHR36302:SF1">
    <property type="entry name" value="COPPER CHAPERONE PCU(A)C"/>
    <property type="match status" value="1"/>
</dbReference>
<gene>
    <name evidence="2" type="ORF">OG913_03655</name>
</gene>
<keyword evidence="1" id="KW-0812">Transmembrane</keyword>
<evidence type="ECO:0000313" key="3">
    <source>
        <dbReference type="Proteomes" id="UP001432011"/>
    </source>
</evidence>
<name>A0ABZ1ST02_9ACTN</name>
<dbReference type="Pfam" id="PF04314">
    <property type="entry name" value="PCuAC"/>
    <property type="match status" value="1"/>
</dbReference>
<keyword evidence="1" id="KW-0472">Membrane</keyword>
<dbReference type="Proteomes" id="UP001432011">
    <property type="component" value="Chromosome"/>
</dbReference>
<evidence type="ECO:0000313" key="2">
    <source>
        <dbReference type="EMBL" id="WUP76131.1"/>
    </source>
</evidence>
<dbReference type="EMBL" id="CP108085">
    <property type="protein sequence ID" value="WUP76131.1"/>
    <property type="molecule type" value="Genomic_DNA"/>
</dbReference>
<dbReference type="Gene3D" id="2.60.40.1890">
    <property type="entry name" value="PCu(A)C copper chaperone"/>
    <property type="match status" value="1"/>
</dbReference>